<dbReference type="EMBL" id="JAECSB010000057">
    <property type="protein sequence ID" value="MBH5144298.1"/>
    <property type="molecule type" value="Genomic_DNA"/>
</dbReference>
<proteinExistence type="predicted"/>
<dbReference type="RefSeq" id="WP_149357619.1">
    <property type="nucleotide sequence ID" value="NZ_JAECSB010000057.1"/>
</dbReference>
<dbReference type="Proteomes" id="UP000627573">
    <property type="component" value="Unassembled WGS sequence"/>
</dbReference>
<evidence type="ECO:0000313" key="2">
    <source>
        <dbReference type="Proteomes" id="UP000627573"/>
    </source>
</evidence>
<sequence>MRHTYPDIRIAAPGNVHCEEADRDGFADPADRVARAGLVVRNDVRVTHRLLQTVRRLSDGMHGLALGVQYFVVE</sequence>
<protein>
    <submittedName>
        <fullName evidence="1">Uncharacterized protein</fullName>
    </submittedName>
</protein>
<comment type="caution">
    <text evidence="1">The sequence shown here is derived from an EMBL/GenBank/DDBJ whole genome shotgun (WGS) entry which is preliminary data.</text>
</comment>
<gene>
    <name evidence="1" type="ORF">I3517_16910</name>
</gene>
<name>A0A8I0ZX91_RHOER</name>
<dbReference type="AlphaFoldDB" id="A0A8I0ZX91"/>
<reference evidence="1 2" key="1">
    <citation type="submission" date="2020-12" db="EMBL/GenBank/DDBJ databases">
        <title>Draft genome sequence of furan degrading bacterial strain FUR100.</title>
        <authorList>
            <person name="Woiski C."/>
        </authorList>
    </citation>
    <scope>NUCLEOTIDE SEQUENCE [LARGE SCALE GENOMIC DNA]</scope>
    <source>
        <strain evidence="1 2">FUR100</strain>
    </source>
</reference>
<keyword evidence="2" id="KW-1185">Reference proteome</keyword>
<evidence type="ECO:0000313" key="1">
    <source>
        <dbReference type="EMBL" id="MBH5144298.1"/>
    </source>
</evidence>
<organism evidence="1 2">
    <name type="scientific">Rhodococcus erythropolis</name>
    <name type="common">Arthrobacter picolinophilus</name>
    <dbReference type="NCBI Taxonomy" id="1833"/>
    <lineage>
        <taxon>Bacteria</taxon>
        <taxon>Bacillati</taxon>
        <taxon>Actinomycetota</taxon>
        <taxon>Actinomycetes</taxon>
        <taxon>Mycobacteriales</taxon>
        <taxon>Nocardiaceae</taxon>
        <taxon>Rhodococcus</taxon>
        <taxon>Rhodococcus erythropolis group</taxon>
    </lineage>
</organism>
<accession>A0A8I0ZX91</accession>